<evidence type="ECO:0000313" key="2">
    <source>
        <dbReference type="EMBL" id="EFP11841.1"/>
    </source>
</evidence>
<accession>E3MXY1</accession>
<sequence length="355" mass="42231">MSEFIRNDPIATRYAILYEFAKGKPIFESYQELCKTLKDDSFDYQEFEFWFMKFARNEFDVNYDRSLDPKCRSFSELPVDIFKKFGDYLSFDDRYNLRTMSKNIRNIVDSWKPNVVDLIFKNEMSDQDRLKYACLLKNPKLDLHTLEVLSDDKRSSELVVSILKQVKHIVRVRKFTITVALSDAPLIISKLDPRVLDDLEIRLKDEYIESLDTILQLEQIKGLKYFYILTKLDTHEFPLHCFLTYPVFSIVYDEATDLKPIVAFIRKLLKNSSNLKNCYFFFRNERFRQSYLRKSFSRLGMPVPFPGFRNYRHIPIPGSTDVYELEFSDRDICIERKKKEEVDYDSSSDSSDSDF</sequence>
<feature type="domain" description="F-box" evidence="1">
    <location>
        <begin position="71"/>
        <end position="123"/>
    </location>
</feature>
<dbReference type="PROSITE" id="PS50181">
    <property type="entry name" value="FBOX"/>
    <property type="match status" value="1"/>
</dbReference>
<dbReference type="OrthoDB" id="10034054at2759"/>
<dbReference type="KEGG" id="crq:GCK72_008506"/>
<dbReference type="InterPro" id="IPR001810">
    <property type="entry name" value="F-box_dom"/>
</dbReference>
<organism evidence="3">
    <name type="scientific">Caenorhabditis remanei</name>
    <name type="common">Caenorhabditis vulgaris</name>
    <dbReference type="NCBI Taxonomy" id="31234"/>
    <lineage>
        <taxon>Eukaryota</taxon>
        <taxon>Metazoa</taxon>
        <taxon>Ecdysozoa</taxon>
        <taxon>Nematoda</taxon>
        <taxon>Chromadorea</taxon>
        <taxon>Rhabditida</taxon>
        <taxon>Rhabditina</taxon>
        <taxon>Rhabditomorpha</taxon>
        <taxon>Rhabditoidea</taxon>
        <taxon>Rhabditidae</taxon>
        <taxon>Peloderinae</taxon>
        <taxon>Caenorhabditis</taxon>
    </lineage>
</organism>
<dbReference type="Pfam" id="PF17906">
    <property type="entry name" value="HTH_48"/>
    <property type="match status" value="1"/>
</dbReference>
<name>E3MXY1_CAERE</name>
<proteinExistence type="predicted"/>
<dbReference type="InterPro" id="IPR002900">
    <property type="entry name" value="DUF38/FTH_CAE_spp"/>
</dbReference>
<dbReference type="GeneID" id="9817176"/>
<evidence type="ECO:0000313" key="3">
    <source>
        <dbReference type="Proteomes" id="UP000008281"/>
    </source>
</evidence>
<reference evidence="2" key="1">
    <citation type="submission" date="2007-07" db="EMBL/GenBank/DDBJ databases">
        <title>PCAP assembly of the Caenorhabditis remanei genome.</title>
        <authorList>
            <consortium name="The Caenorhabditis remanei Sequencing Consortium"/>
            <person name="Wilson R.K."/>
        </authorList>
    </citation>
    <scope>NUCLEOTIDE SEQUENCE [LARGE SCALE GENOMIC DNA]</scope>
    <source>
        <strain evidence="2">PB4641</strain>
    </source>
</reference>
<dbReference type="RefSeq" id="XP_003098924.2">
    <property type="nucleotide sequence ID" value="XM_003098876.2"/>
</dbReference>
<dbReference type="STRING" id="31234.E3MXY1"/>
<dbReference type="EMBL" id="DS268494">
    <property type="protein sequence ID" value="EFP11841.1"/>
    <property type="molecule type" value="Genomic_DNA"/>
</dbReference>
<dbReference type="Pfam" id="PF01827">
    <property type="entry name" value="FTH"/>
    <property type="match status" value="1"/>
</dbReference>
<dbReference type="Proteomes" id="UP000008281">
    <property type="component" value="Unassembled WGS sequence"/>
</dbReference>
<dbReference type="CTD" id="9817176"/>
<keyword evidence="3" id="KW-1185">Reference proteome</keyword>
<dbReference type="AlphaFoldDB" id="E3MXY1"/>
<dbReference type="HOGENOM" id="CLU_030831_3_3_1"/>
<dbReference type="CDD" id="cd22150">
    <property type="entry name" value="F-box_CeFBXA-like"/>
    <property type="match status" value="1"/>
</dbReference>
<dbReference type="InterPro" id="IPR041426">
    <property type="entry name" value="Mos1_HTH"/>
</dbReference>
<dbReference type="InParanoid" id="E3MXY1"/>
<protein>
    <recommendedName>
        <fullName evidence="1">F-box domain-containing protein</fullName>
    </recommendedName>
</protein>
<evidence type="ECO:0000259" key="1">
    <source>
        <dbReference type="PROSITE" id="PS50181"/>
    </source>
</evidence>
<gene>
    <name evidence="2" type="ORF">CRE_29330</name>
</gene>